<feature type="region of interest" description="Disordered" evidence="1">
    <location>
        <begin position="2236"/>
        <end position="2306"/>
    </location>
</feature>
<feature type="compositionally biased region" description="Basic residues" evidence="1">
    <location>
        <begin position="3394"/>
        <end position="3405"/>
    </location>
</feature>
<feature type="region of interest" description="Disordered" evidence="1">
    <location>
        <begin position="723"/>
        <end position="760"/>
    </location>
</feature>
<feature type="compositionally biased region" description="Basic and acidic residues" evidence="1">
    <location>
        <begin position="4628"/>
        <end position="4638"/>
    </location>
</feature>
<feature type="compositionally biased region" description="Basic and acidic residues" evidence="1">
    <location>
        <begin position="501"/>
        <end position="516"/>
    </location>
</feature>
<feature type="compositionally biased region" description="Basic and acidic residues" evidence="1">
    <location>
        <begin position="1091"/>
        <end position="1100"/>
    </location>
</feature>
<feature type="compositionally biased region" description="Polar residues" evidence="1">
    <location>
        <begin position="4792"/>
        <end position="4801"/>
    </location>
</feature>
<feature type="region of interest" description="Disordered" evidence="1">
    <location>
        <begin position="1042"/>
        <end position="1133"/>
    </location>
</feature>
<feature type="compositionally biased region" description="Polar residues" evidence="1">
    <location>
        <begin position="4033"/>
        <end position="4055"/>
    </location>
</feature>
<feature type="compositionally biased region" description="Basic and acidic residues" evidence="1">
    <location>
        <begin position="3137"/>
        <end position="3170"/>
    </location>
</feature>
<feature type="compositionally biased region" description="Basic and acidic residues" evidence="1">
    <location>
        <begin position="3462"/>
        <end position="3475"/>
    </location>
</feature>
<feature type="compositionally biased region" description="Low complexity" evidence="1">
    <location>
        <begin position="1837"/>
        <end position="1849"/>
    </location>
</feature>
<feature type="region of interest" description="Disordered" evidence="1">
    <location>
        <begin position="2320"/>
        <end position="2355"/>
    </location>
</feature>
<feature type="compositionally biased region" description="Basic and acidic residues" evidence="1">
    <location>
        <begin position="1119"/>
        <end position="1133"/>
    </location>
</feature>
<feature type="region of interest" description="Disordered" evidence="1">
    <location>
        <begin position="979"/>
        <end position="1026"/>
    </location>
</feature>
<feature type="compositionally biased region" description="Polar residues" evidence="1">
    <location>
        <begin position="1278"/>
        <end position="1288"/>
    </location>
</feature>
<feature type="compositionally biased region" description="Basic and acidic residues" evidence="1">
    <location>
        <begin position="4533"/>
        <end position="4545"/>
    </location>
</feature>
<feature type="compositionally biased region" description="Basic residues" evidence="1">
    <location>
        <begin position="1583"/>
        <end position="1594"/>
    </location>
</feature>
<dbReference type="eggNOG" id="ENOG502QRYC">
    <property type="taxonomic scope" value="Eukaryota"/>
</dbReference>
<feature type="region of interest" description="Disordered" evidence="1">
    <location>
        <begin position="3228"/>
        <end position="3636"/>
    </location>
</feature>
<dbReference type="KEGG" id="ure:UREG_00853"/>
<feature type="compositionally biased region" description="Low complexity" evidence="1">
    <location>
        <begin position="218"/>
        <end position="229"/>
    </location>
</feature>
<feature type="compositionally biased region" description="Basic and acidic residues" evidence="1">
    <location>
        <begin position="2640"/>
        <end position="2653"/>
    </location>
</feature>
<feature type="region of interest" description="Disordered" evidence="1">
    <location>
        <begin position="4171"/>
        <end position="4404"/>
    </location>
</feature>
<feature type="region of interest" description="Disordered" evidence="1">
    <location>
        <begin position="615"/>
        <end position="707"/>
    </location>
</feature>
<feature type="compositionally biased region" description="Basic residues" evidence="1">
    <location>
        <begin position="3664"/>
        <end position="3674"/>
    </location>
</feature>
<feature type="region of interest" description="Disordered" evidence="1">
    <location>
        <begin position="5120"/>
        <end position="5192"/>
    </location>
</feature>
<feature type="region of interest" description="Disordered" evidence="1">
    <location>
        <begin position="4416"/>
        <end position="4659"/>
    </location>
</feature>
<feature type="region of interest" description="Disordered" evidence="1">
    <location>
        <begin position="3648"/>
        <end position="4099"/>
    </location>
</feature>
<gene>
    <name evidence="2" type="ORF">UREG_00853</name>
</gene>
<feature type="compositionally biased region" description="Basic residues" evidence="1">
    <location>
        <begin position="4268"/>
        <end position="4282"/>
    </location>
</feature>
<feature type="compositionally biased region" description="Basic and acidic residues" evidence="1">
    <location>
        <begin position="2199"/>
        <end position="2208"/>
    </location>
</feature>
<feature type="compositionally biased region" description="Basic and acidic residues" evidence="1">
    <location>
        <begin position="1262"/>
        <end position="1276"/>
    </location>
</feature>
<feature type="compositionally biased region" description="Polar residues" evidence="1">
    <location>
        <begin position="1544"/>
        <end position="1554"/>
    </location>
</feature>
<dbReference type="InParanoid" id="C4JEL4"/>
<feature type="compositionally biased region" description="Basic residues" evidence="1">
    <location>
        <begin position="818"/>
        <end position="833"/>
    </location>
</feature>
<evidence type="ECO:0000313" key="3">
    <source>
        <dbReference type="Proteomes" id="UP000002058"/>
    </source>
</evidence>
<feature type="compositionally biased region" description="Basic residues" evidence="1">
    <location>
        <begin position="2451"/>
        <end position="2462"/>
    </location>
</feature>
<feature type="compositionally biased region" description="Basic and acidic residues" evidence="1">
    <location>
        <begin position="3604"/>
        <end position="3625"/>
    </location>
</feature>
<feature type="compositionally biased region" description="Basic and acidic residues" evidence="1">
    <location>
        <begin position="4708"/>
        <end position="4726"/>
    </location>
</feature>
<feature type="compositionally biased region" description="Basic and acidic residues" evidence="1">
    <location>
        <begin position="808"/>
        <end position="817"/>
    </location>
</feature>
<feature type="region of interest" description="Disordered" evidence="1">
    <location>
        <begin position="1163"/>
        <end position="1341"/>
    </location>
</feature>
<feature type="compositionally biased region" description="Basic residues" evidence="1">
    <location>
        <begin position="3785"/>
        <end position="3796"/>
    </location>
</feature>
<feature type="compositionally biased region" description="Basic and acidic residues" evidence="1">
    <location>
        <begin position="2867"/>
        <end position="2881"/>
    </location>
</feature>
<proteinExistence type="predicted"/>
<feature type="compositionally biased region" description="Low complexity" evidence="1">
    <location>
        <begin position="1"/>
        <end position="16"/>
    </location>
</feature>
<feature type="compositionally biased region" description="Basic and acidic residues" evidence="1">
    <location>
        <begin position="4857"/>
        <end position="4872"/>
    </location>
</feature>
<feature type="compositionally biased region" description="Basic and acidic residues" evidence="1">
    <location>
        <begin position="1455"/>
        <end position="1471"/>
    </location>
</feature>
<protein>
    <recommendedName>
        <fullName evidence="4">Involucrin repeat protein</fullName>
    </recommendedName>
</protein>
<feature type="compositionally biased region" description="Basic and acidic residues" evidence="1">
    <location>
        <begin position="1489"/>
        <end position="1508"/>
    </location>
</feature>
<feature type="compositionally biased region" description="Basic and acidic residues" evidence="1">
    <location>
        <begin position="5062"/>
        <end position="5075"/>
    </location>
</feature>
<feature type="compositionally biased region" description="Basic residues" evidence="1">
    <location>
        <begin position="4779"/>
        <end position="4789"/>
    </location>
</feature>
<keyword evidence="3" id="KW-1185">Reference proteome</keyword>
<feature type="compositionally biased region" description="Basic and acidic residues" evidence="1">
    <location>
        <begin position="4555"/>
        <end position="4570"/>
    </location>
</feature>
<feature type="compositionally biased region" description="Basic residues" evidence="1">
    <location>
        <begin position="3881"/>
        <end position="3892"/>
    </location>
</feature>
<feature type="compositionally biased region" description="Pro residues" evidence="1">
    <location>
        <begin position="2057"/>
        <end position="2067"/>
    </location>
</feature>
<feature type="compositionally biased region" description="Polar residues" evidence="1">
    <location>
        <begin position="5019"/>
        <end position="5028"/>
    </location>
</feature>
<feature type="compositionally biased region" description="Basic and acidic residues" evidence="1">
    <location>
        <begin position="4931"/>
        <end position="4941"/>
    </location>
</feature>
<evidence type="ECO:0000256" key="1">
    <source>
        <dbReference type="SAM" id="MobiDB-lite"/>
    </source>
</evidence>
<feature type="compositionally biased region" description="Basic and acidic residues" evidence="1">
    <location>
        <begin position="1713"/>
        <end position="1730"/>
    </location>
</feature>
<evidence type="ECO:0000313" key="2">
    <source>
        <dbReference type="EMBL" id="EEP76006.1"/>
    </source>
</evidence>
<feature type="compositionally biased region" description="Basic residues" evidence="1">
    <location>
        <begin position="1670"/>
        <end position="1680"/>
    </location>
</feature>
<dbReference type="RefSeq" id="XP_002541339.1">
    <property type="nucleotide sequence ID" value="XM_002541293.1"/>
</dbReference>
<feature type="region of interest" description="Disordered" evidence="1">
    <location>
        <begin position="1983"/>
        <end position="2019"/>
    </location>
</feature>
<dbReference type="VEuPathDB" id="FungiDB:UREG_00853"/>
<feature type="region of interest" description="Disordered" evidence="1">
    <location>
        <begin position="2057"/>
        <end position="2087"/>
    </location>
</feature>
<name>C4JEL4_UNCRE</name>
<feature type="compositionally biased region" description="Basic and acidic residues" evidence="1">
    <location>
        <begin position="4380"/>
        <end position="4401"/>
    </location>
</feature>
<feature type="compositionally biased region" description="Basic and acidic residues" evidence="1">
    <location>
        <begin position="5042"/>
        <end position="5053"/>
    </location>
</feature>
<feature type="compositionally biased region" description="Polar residues" evidence="1">
    <location>
        <begin position="936"/>
        <end position="946"/>
    </location>
</feature>
<feature type="compositionally biased region" description="Basic and acidic residues" evidence="1">
    <location>
        <begin position="2936"/>
        <end position="2954"/>
    </location>
</feature>
<dbReference type="GeneID" id="8437652"/>
<dbReference type="HOGENOM" id="CLU_223267_0_0_1"/>
<evidence type="ECO:0008006" key="4">
    <source>
        <dbReference type="Google" id="ProtNLM"/>
    </source>
</evidence>
<feature type="compositionally biased region" description="Basic residues" evidence="1">
    <location>
        <begin position="2849"/>
        <end position="2859"/>
    </location>
</feature>
<accession>C4JEL4</accession>
<feature type="region of interest" description="Disordered" evidence="1">
    <location>
        <begin position="2424"/>
        <end position="2980"/>
    </location>
</feature>
<feature type="compositionally biased region" description="Basic and acidic residues" evidence="1">
    <location>
        <begin position="1650"/>
        <end position="1661"/>
    </location>
</feature>
<feature type="compositionally biased region" description="Polar residues" evidence="1">
    <location>
        <begin position="242"/>
        <end position="255"/>
    </location>
</feature>
<feature type="compositionally biased region" description="Basic and acidic residues" evidence="1">
    <location>
        <begin position="5137"/>
        <end position="5150"/>
    </location>
</feature>
<feature type="region of interest" description="Disordered" evidence="1">
    <location>
        <begin position="4694"/>
        <end position="4885"/>
    </location>
</feature>
<feature type="compositionally biased region" description="Basic and acidic residues" evidence="1">
    <location>
        <begin position="2320"/>
        <end position="2343"/>
    </location>
</feature>
<feature type="compositionally biased region" description="Low complexity" evidence="1">
    <location>
        <begin position="557"/>
        <end position="573"/>
    </location>
</feature>
<feature type="region of interest" description="Disordered" evidence="1">
    <location>
        <begin position="329"/>
        <end position="364"/>
    </location>
</feature>
<feature type="compositionally biased region" description="Polar residues" evidence="1">
    <location>
        <begin position="3020"/>
        <end position="3033"/>
    </location>
</feature>
<dbReference type="OrthoDB" id="5365701at2759"/>
<feature type="compositionally biased region" description="Low complexity" evidence="1">
    <location>
        <begin position="2902"/>
        <end position="2918"/>
    </location>
</feature>
<feature type="compositionally biased region" description="Acidic residues" evidence="1">
    <location>
        <begin position="3681"/>
        <end position="3693"/>
    </location>
</feature>
<feature type="compositionally biased region" description="Basic residues" evidence="1">
    <location>
        <begin position="3125"/>
        <end position="3136"/>
    </location>
</feature>
<feature type="compositionally biased region" description="Polar residues" evidence="1">
    <location>
        <begin position="1167"/>
        <end position="1184"/>
    </location>
</feature>
<sequence length="5192" mass="566719">MLRSLLGKSSSRSTSSKSERRRHRDRDERSTTSSSRHKSKSSHNSSSGRKSTRSDDRGLDIDPELPTHSSSSHRYYPESEARSTVSSSYVTADPGWPADDGDNNGIQSRSEYVDAEHSALDSDLHGTRTLRSESRRQERRARDDESDRGHEIPRRKEVDEEREERRRRRREREALEQTGPQKEEQRHRRRRADSGGLEERSLYSSSRAGPHPLESRIPEPSSSFPSSQSARLENATVPVSIPGTSASQYASTQPQAPIPSPPTYGLAAEYYNDQGQSVATQPGVRPNPPTIIAGTQPHLMSPLGTAAPPTEPSALGQTGAAASFYNVSPTEASEPLPPSNAPGPSTGPPKPETVPFVPHPATYGIDPGQLDGHETQMIPQSTPVRPHSYAGGYQQPHHSSTLHSGMGSLGAGVGLAAATGAAYNTLHKPHHSGHVQTQPGTLEFHRKHHGPLRRFIDFWKDPEGVAQFEEYSEITGICKYCFEPGTTAQDAPRKHNYSRRYSYDPHASRTRVDKHSRYASSDDESRRKRSNRKSWLAGALASYVGKSVYDQARSTRTDNSSTTSKHSTGSKYSQSMHSVSSLGTKSRTSRGVTTVSGRSHSPSLLEDRYTEFRKVGSSSYGLPSDDFDSKSRASRRPRSASETSSTSEATRGTKLTGTALAAAAVGAAASPSNLRRKSRSRSPKKYRRRKYSSSSSSGSLVDISRPSGKPGLAGLSYFFTAPSERRSSDKGEKPKKKTAKRGFFGFRSVSPSSSDDADLAFGTGFYRTRSRKSKSKKQDDHDLDTKLLGLGSTAVSLASAASHMNGRRRPDVVAVKEVHRRGEKRSSHKSKKSSGHEALDDDGWESVGESSLDSDLAYGGSSDSGTSIWRWKWGKRRGDKSKATKPREPDLTRIDRPAVIHDRPPPSESGTSLPSMHHVDPIPASDISRFDAGTESFISTSTSNQPREPFEKNYVPPAVESEQVEKELRLQKLEEERKALLKDRASRVSPDYTTSKPEPSPRRDPPRKYVEIRPKDWDELSDDSSNYSWSVPAAAAIVGAASTSAVLNDLDGKKSDKGKEGRQEQRIKQRHSYELSDEDSSFAAKGKPKEHRRDGNEQRRKQVRSYEASDEDEPIISKVEPKEIQQSDDRSKRMARRIVREATKRVISSPVHESYVEYFAPDEVRSAKSSPRSDVSSEFYSVSESPKVKFDREMSRMREGASTTGLPWPVPLLKLIEPTPPHSSAASVISEDTFPEAPDEVSSPTERADKTMDPQVLPYEAEEVRANGDSLDREVSPSEIQDTRSNVASERGDVKQDRLVGLGIDAEQNPTEKGTEASTKQQATEIPRPVEVKYAEDSDDSSVEEVVYQHIPGGFEDDIEFAATLAAGARIAGFDPSIVTNDPMYHSRSSPNDSEAEDIPARTVSFEELDDASVGRRISPVHGYVEPESLPASDTEEEKGSSVKLPSQIPAEKQPAPREQESKDVFHDVVHAEPTTWTPLRHQLPKHRVSQDESEPRNRGLSDAEEGRTPINLISEGNSAQGHTPLASEHSIQPPSYSADFVQSLPQTITQAPTVTRGAGEPTDLILPENSTQPEHDIEQTKSKKSRKKSKNKKKSGDLEAKGVDSETSRSQAQETDDLKNHELETKLEDHLDMADLFPPALPGSWEIDSPSRQETAKEETESPTEPSGKGKRKKGKRKSSGFSGMEQASAASNYLDDESAGPEIKPLPKQTVDVKDSVIKEPPLDPPEKPDEDVIGWPSQKQKRKDHQVGATATEPVTSEPSIHDRDSVPEPFLECSPEIPSKDDGASGADTSSQLADLPVEPTTPVNSIPVEMIFSRRARSRSSSPLPGQKFELPRLSRSRPTSPETTRSRRISVRGDPDLNPLATPSPTAVPLYFRRPVSCHGSPTTGAAPPLSGSPTTAKGHKRPKSTEFKTDRELRPLWLVERHNFAKVEQPQEGPYPSLPSSRTTSRTASVEDFKAYGQPEFAYDQLFSPRRQPLSLHIDTRQGPPNEDILGSKQATPTAEDFQQAQKRHKPQYEFHSPSELLMGPFGAADVPPPLPPISCTVLPLDQDLPPLPYSGPPSPVTEAESWRTAGDRSSISARSDSTVIPDFSYEYRSPVDRGQAPDFGSRPSTALSAYESAVEYEHYGDRTPIAASPTSVVEAPAIIMNSLEMEKRAEEPSDGLRMGDEACTDSVVPESPTKDRFVESRSGAGREISDNATKEVFEPVDAEVPASPQEEVPADVNIPIIEKADDLEQISPGDEENTPRQKVTETWDETLTKSPKLYPQMEPAVLQDESQDIFEPTTTSHKDKPSDVGSELEAESLKLDVDIVPDKADAHEDGHQKDVTAKRVVQEEKQELPGPEATVDTDSHIATDYATSDLSKAPAYVEPTILSNDEVTVEPVPLEQAEGTSPELNPLEAKQFTEMAGAFPEFAYSPNISGVVTPVAGNDNEPAGIEEDFKASSTKPKKGKKGKKKDKGSSAGVKTDIQEEERPLPTEDIPEPNLSNISDEGPPEPAAFLLPEDLKQPSDEPNLALKEFTEADFAPVSRSKSKKGKNKGKGKKQSATMKPSSDDANEKEEDKAVEQPMPLPTFAPSGDVIEERSATSPLDEPSLLPHAAGEVPDDAKADAAPVLTEDDEKTETEKRPSAEISPPAEREEREEGPKEESLAEANFGLPEPLQDKSRYIPGVEPSEQPATADPLVERFDPDVVIAPPGESKGIPSLEKIAEKKLANPEDLEGQQIGQPELNPAPEASELNQSLEPVPLPDVSHGTVEEVDGEFAPMLSKREKKKKRKNKQSLSETAPAMDKTEEEQADKSVVVEPAQIPGKEEAEGSHPALEDAPYEAAKTMEATEADFLPMLSKKEKRKNRRGKKATPEDFIAEEKTVEAEEDKVPDAAEPLESSEPLGQPVFSSINPESPTEVSETTQVETEPAQSNRGKKKKRKGALQLDDAKKDDTELTAPDTKELDTVVATEITREQPVDDTAPIADAAPKQLPGEFEEPFETEPEPIIPASELLPSEGPLNAVSGLEPASEGQQIENPVSSSQVDVPLEPTESNENDMWPISRKKSKGKKGKGMKVSTGVDLPDVDSQRLDEATPDPMASDDKAEPPQLGTEAQPADDGITAPTMDATEANWAPISRKKSKKGKGKGKQREVDTVQKPIEPHFEEDAKPPLEVTHDAEHAPAESQDDPLPAGPKATEENVEIDGGLECPESIDHGQEILSSEVSLPLLMGETHDLTRGGLDAVETSAEDLTKDENRGLAFDHSTSNDGLEHEKNVESQVSFDHPETVPSCPDEKKDVEPSSNTEKVDTPSPSNAPEMDESNRPFTLEEPINNQDLNSKKSPESPIEKVPLQDETPIQVDFQAPSSESQEQDASLSETQHSLSHTGPDTMAGVNDDAADNLWAQPKAKKGKKGKRKGRDSISTAVPEAQEPTPNDSFLPTNNEPPTDATAPCSTEAEPAPWTVEPEQTALESIDTEKHKPSESKSELEAAEPATETQPHLPISSIAESDVWSIAKPSKKQSRKDKKRKQNTRATLQESPTTDDDNFEDALETPPETTENQASLEPVADSQLQLEVESTRRDSPNEFLEGVPAENVEPASIVPLDIIDEPQSQEMPSLEKESRQTIEQEPDTTEKDSLAKPTIPELPIEVSTGAEINELIHESEKPGTGAVFEAAKTKKGKKGKKGKTQLPMPWEEEEPAIQEPDESASQQKPIDEVAGGDLPTEEQEFGEPKSAKAKRKAKKAKGKQRESTSWEEEVPPLAPPDVVDTINTEADLPGESVTNVQQAIEPDFEEPKSGKSKRKAKKDKKKQSFDWSEIAETPEAVPTSTPDTPGFPEPGQDDDELINATETPTRKIVTDIPEELQEERPQSNETIEVENMVENAEADGKEFQSSKKKKRKSKRNAKATDWTDEIPRKQVVTEPADQDPSRLAVTEVSETDDIPAIDAQNKDQKTGNILESELISRQLRILPEDSTDSAAANPLPDVTEQQLSPDIDPVTELPAPRSSPKSTEADSGAYLKAIENEDLVEEPQSDLADFEIVPLGPETQQNFPDDGSAQNHGGRSTPELTSEKHPANNQDQSEGDVALEAMASDEQSPCHIASPESPGIIQSPSLVTRIPEIHVGGNERELIGPTFPELTHEPELTEQPIEINPELPISAAVPGLLTDPSMAECEEPAMKLDQIDDIDDHVEEGQGEGIAVEQSGETDQFKNVQQVTFSQADEQGRNETTIDETAKPKQKKSKKTKKGQDTGDTAEAVRKKEDSADSPENADPAALEPPKHLPSKKEKRAKKKKGKKFDLGVIEGNINDNAAAEVPNELFDSPNSGILRDTENQADEKTLEISETSPSQPEAVPAAEQETPAKNSSEVGFELGPGTLEATPSTQEISTPSPSIDEFKRDNLTEVERPTMEHDSSERSPLAVVEAVADINVPDTIPGNQPTEQATPKIIPVDRIGTATAEDPKPDTLADKFPGLDEALQEEVNLAPNPGTHNPAEDSRITRQGHFPQEGELLADEQTVLVSAGAPDQSSREASTKLKGGKIKRASKQTRIDTLKLPKEPEFAEPSVETSRFLEGKPTDVQVENRLDNPQADGTVTEPPDTVLVGATEAEESPRKEPADAKVKEDAPRDFDSLPSIDWDGPKQGMDDISFHDEASNPETSSLDLQLSGDRIHSTEDTIAMDQSHLFGQIEGDIEDFDDDAKPLARVIVDNRSPSPFLGVLPGERQSDSKEQPPETFAADHAHSAAARQLNPPRQTAESTLGEIPEAHAEKGSQWNKFGESGAPGEDIWPVAQKLSTKRKKAKNGKQKQPNFENTLSTEELEPTAGISGITGQESQPDTSRKSFGPTNEDTISEPPVESNVSPLSRRKSKKKKRETEVEPAPESKKPEGPEIAEQSTGVVGSVFPHLERVTRRKVSLEPIPAWGIKINPDYTEQWDEKSLLKGSYDPKVNETGERSVQMDEPSAMAQDGKTMQVPELSPILRPITPSRKLEPTPDGPDPEHVSLQQPPSLFGGPFGLTEPHRTRSPPKTPLATIKEQGSTESPSHTRSREVSDVGSPERGIKFAKLDRKSSGIGLANHPKLETPDAGARRVSYETPRTTPKPAKLRSFSGPYDNILKTPENSEIARPASIVSVESLRSTDSLRLRRSPGSGDLRAQRKAELIGRKNESPTQSETEGATIEALASSSSYDPVTDKGKHPLRGMAADVYVS</sequence>
<feature type="compositionally biased region" description="Basic and acidic residues" evidence="1">
    <location>
        <begin position="1186"/>
        <end position="1199"/>
    </location>
</feature>
<feature type="compositionally biased region" description="Polar residues" evidence="1">
    <location>
        <begin position="2000"/>
        <end position="2012"/>
    </location>
</feature>
<feature type="compositionally biased region" description="Basic and acidic residues" evidence="1">
    <location>
        <begin position="880"/>
        <end position="905"/>
    </location>
</feature>
<feature type="compositionally biased region" description="Polar residues" evidence="1">
    <location>
        <begin position="4365"/>
        <end position="4377"/>
    </location>
</feature>
<feature type="compositionally biased region" description="Pro residues" evidence="1">
    <location>
        <begin position="335"/>
        <end position="352"/>
    </location>
</feature>
<feature type="compositionally biased region" description="Basic residues" evidence="1">
    <location>
        <begin position="3504"/>
        <end position="3518"/>
    </location>
</feature>
<feature type="compositionally biased region" description="Polar residues" evidence="1">
    <location>
        <begin position="3351"/>
        <end position="3374"/>
    </location>
</feature>
<feature type="compositionally biased region" description="Basic residues" evidence="1">
    <location>
        <begin position="4522"/>
        <end position="4531"/>
    </location>
</feature>
<feature type="region of interest" description="Disordered" evidence="1">
    <location>
        <begin position="1931"/>
        <end position="1955"/>
    </location>
</feature>
<feature type="region of interest" description="Disordered" evidence="1">
    <location>
        <begin position="489"/>
        <end position="532"/>
    </location>
</feature>
<dbReference type="EMBL" id="CH476615">
    <property type="protein sequence ID" value="EEP76006.1"/>
    <property type="molecule type" value="Genomic_DNA"/>
</dbReference>
<feature type="compositionally biased region" description="Basic and acidic residues" evidence="1">
    <location>
        <begin position="171"/>
        <end position="186"/>
    </location>
</feature>
<feature type="region of interest" description="Disordered" evidence="1">
    <location>
        <begin position="1407"/>
        <end position="1918"/>
    </location>
</feature>
<feature type="compositionally biased region" description="Basic and acidic residues" evidence="1">
    <location>
        <begin position="1595"/>
        <end position="1608"/>
    </location>
</feature>
<feature type="region of interest" description="Disordered" evidence="1">
    <location>
        <begin position="551"/>
        <end position="602"/>
    </location>
</feature>
<feature type="region of interest" description="Disordered" evidence="1">
    <location>
        <begin position="2160"/>
        <end position="2208"/>
    </location>
</feature>
<feature type="compositionally biased region" description="Basic residues" evidence="1">
    <location>
        <begin position="3722"/>
        <end position="3733"/>
    </location>
</feature>
<feature type="region of interest" description="Disordered" evidence="1">
    <location>
        <begin position="2999"/>
        <end position="3206"/>
    </location>
</feature>
<organism evidence="2 3">
    <name type="scientific">Uncinocarpus reesii (strain UAMH 1704)</name>
    <dbReference type="NCBI Taxonomy" id="336963"/>
    <lineage>
        <taxon>Eukaryota</taxon>
        <taxon>Fungi</taxon>
        <taxon>Dikarya</taxon>
        <taxon>Ascomycota</taxon>
        <taxon>Pezizomycotina</taxon>
        <taxon>Eurotiomycetes</taxon>
        <taxon>Eurotiomycetidae</taxon>
        <taxon>Onygenales</taxon>
        <taxon>Onygenaceae</taxon>
        <taxon>Uncinocarpus</taxon>
    </lineage>
</organism>
<feature type="compositionally biased region" description="Basic and acidic residues" evidence="1">
    <location>
        <begin position="1050"/>
        <end position="1074"/>
    </location>
</feature>
<feature type="compositionally biased region" description="Basic and acidic residues" evidence="1">
    <location>
        <begin position="2472"/>
        <end position="2481"/>
    </location>
</feature>
<feature type="compositionally biased region" description="Basic residues" evidence="1">
    <location>
        <begin position="4223"/>
        <end position="4232"/>
    </location>
</feature>
<feature type="compositionally biased region" description="Polar residues" evidence="1">
    <location>
        <begin position="4190"/>
        <end position="4208"/>
    </location>
</feature>
<dbReference type="Proteomes" id="UP000002058">
    <property type="component" value="Unassembled WGS sequence"/>
</dbReference>
<reference evidence="3" key="1">
    <citation type="journal article" date="2009" name="Genome Res.">
        <title>Comparative genomic analyses of the human fungal pathogens Coccidioides and their relatives.</title>
        <authorList>
            <person name="Sharpton T.J."/>
            <person name="Stajich J.E."/>
            <person name="Rounsley S.D."/>
            <person name="Gardner M.J."/>
            <person name="Wortman J.R."/>
            <person name="Jordar V.S."/>
            <person name="Maiti R."/>
            <person name="Kodira C.D."/>
            <person name="Neafsey D.E."/>
            <person name="Zeng Q."/>
            <person name="Hung C.-Y."/>
            <person name="McMahan C."/>
            <person name="Muszewska A."/>
            <person name="Grynberg M."/>
            <person name="Mandel M.A."/>
            <person name="Kellner E.M."/>
            <person name="Barker B.M."/>
            <person name="Galgiani J.N."/>
            <person name="Orbach M.J."/>
            <person name="Kirkland T.N."/>
            <person name="Cole G.T."/>
            <person name="Henn M.R."/>
            <person name="Birren B.W."/>
            <person name="Taylor J.W."/>
        </authorList>
    </citation>
    <scope>NUCLEOTIDE SEQUENCE [LARGE SCALE GENOMIC DNA]</scope>
    <source>
        <strain evidence="3">UAMH 1704</strain>
    </source>
</reference>
<feature type="compositionally biased region" description="Basic and acidic residues" evidence="1">
    <location>
        <begin position="1617"/>
        <end position="1634"/>
    </location>
</feature>
<feature type="compositionally biased region" description="Polar residues" evidence="1">
    <location>
        <begin position="574"/>
        <end position="602"/>
    </location>
</feature>
<feature type="compositionally biased region" description="Basic and acidic residues" evidence="1">
    <location>
        <begin position="111"/>
        <end position="159"/>
    </location>
</feature>
<feature type="compositionally biased region" description="Acidic residues" evidence="1">
    <location>
        <begin position="2237"/>
        <end position="2248"/>
    </location>
</feature>
<feature type="compositionally biased region" description="Polar residues" evidence="1">
    <location>
        <begin position="3288"/>
        <end position="3302"/>
    </location>
</feature>
<feature type="region of interest" description="Disordered" evidence="1">
    <location>
        <begin position="1"/>
        <end position="316"/>
    </location>
</feature>
<feature type="compositionally biased region" description="Polar residues" evidence="1">
    <location>
        <begin position="3419"/>
        <end position="3432"/>
    </location>
</feature>
<feature type="compositionally biased region" description="Basic residues" evidence="1">
    <location>
        <begin position="2535"/>
        <end position="2548"/>
    </location>
</feature>
<feature type="region of interest" description="Disordered" evidence="1">
    <location>
        <begin position="4926"/>
        <end position="5097"/>
    </location>
</feature>
<feature type="compositionally biased region" description="Basic residues" evidence="1">
    <location>
        <begin position="3051"/>
        <end position="3062"/>
    </location>
</feature>
<feature type="compositionally biased region" description="Polar residues" evidence="1">
    <location>
        <begin position="1308"/>
        <end position="1324"/>
    </location>
</feature>
<feature type="region of interest" description="Disordered" evidence="1">
    <location>
        <begin position="799"/>
        <end position="966"/>
    </location>
</feature>
<feature type="compositionally biased region" description="Acidic residues" evidence="1">
    <location>
        <begin position="3528"/>
        <end position="3538"/>
    </location>
</feature>
<feature type="compositionally biased region" description="Basic and acidic residues" evidence="1">
    <location>
        <begin position="4595"/>
        <end position="4615"/>
    </location>
</feature>
<feature type="compositionally biased region" description="Acidic residues" evidence="1">
    <location>
        <begin position="4171"/>
        <end position="4181"/>
    </location>
</feature>
<feature type="compositionally biased region" description="Basic and acidic residues" evidence="1">
    <location>
        <begin position="723"/>
        <end position="732"/>
    </location>
</feature>
<feature type="compositionally biased region" description="Low complexity" evidence="1">
    <location>
        <begin position="640"/>
        <end position="673"/>
    </location>
</feature>
<feature type="compositionally biased region" description="Basic and acidic residues" evidence="1">
    <location>
        <begin position="3325"/>
        <end position="3334"/>
    </location>
</feature>
<feature type="compositionally biased region" description="Basic and acidic residues" evidence="1">
    <location>
        <begin position="999"/>
        <end position="1018"/>
    </location>
</feature>
<feature type="compositionally biased region" description="Basic and acidic residues" evidence="1">
    <location>
        <begin position="4315"/>
        <end position="4327"/>
    </location>
</feature>
<feature type="compositionally biased region" description="Basic residues" evidence="1">
    <location>
        <begin position="674"/>
        <end position="691"/>
    </location>
</feature>
<dbReference type="OMA" id="RCAPLQC"/>
<feature type="compositionally biased region" description="Basic residues" evidence="1">
    <location>
        <begin position="2773"/>
        <end position="2782"/>
    </location>
</feature>